<dbReference type="PANTHER" id="PTHR10334">
    <property type="entry name" value="CYSTEINE-RICH SECRETORY PROTEIN-RELATED"/>
    <property type="match status" value="1"/>
</dbReference>
<sequence length="268" mass="31042">MYYVAKKIMIVSVILSLSTNNVEATQNEFSRIHFFNEKEKELILDFHNTIRKEVANGSFKAPAGRINPVEWDEGLADFARYSLTNNVRVSNHCPRPRDFDTCWYHGLQVDRVGRNVAYSSRARLNDTLRIFWRPHAHYRYGKFSGRDLSGMGLFTQIIWADTKKIGCALLKSCQLNNESLFAMLLCNYAPNGNIIGEFPYYTNELDAQEHEAMERLTLNSCQEKEYDEDNFSRLKNSLIHPVYKAYHNLSKVDLNGPDLYEARSFEVS</sequence>
<keyword evidence="3" id="KW-1185">Reference proteome</keyword>
<dbReference type="CDD" id="cd05380">
    <property type="entry name" value="CAP_euk"/>
    <property type="match status" value="1"/>
</dbReference>
<dbReference type="WBParaSite" id="nRc.2.0.1.t15410-RA">
    <property type="protein sequence ID" value="nRc.2.0.1.t15410-RA"/>
    <property type="gene ID" value="nRc.2.0.1.g15410"/>
</dbReference>
<dbReference type="PRINTS" id="PR00837">
    <property type="entry name" value="V5TPXLIKE"/>
</dbReference>
<dbReference type="PROSITE" id="PS01010">
    <property type="entry name" value="CRISP_2"/>
    <property type="match status" value="1"/>
</dbReference>
<keyword evidence="1" id="KW-0732">Signal</keyword>
<dbReference type="InterPro" id="IPR001283">
    <property type="entry name" value="CRISP-related"/>
</dbReference>
<protein>
    <submittedName>
        <fullName evidence="4">SCP domain-containing protein</fullName>
    </submittedName>
</protein>
<evidence type="ECO:0000259" key="2">
    <source>
        <dbReference type="SMART" id="SM00198"/>
    </source>
</evidence>
<dbReference type="Gene3D" id="3.40.33.10">
    <property type="entry name" value="CAP"/>
    <property type="match status" value="1"/>
</dbReference>
<accession>A0A915INN4</accession>
<dbReference type="InterPro" id="IPR014044">
    <property type="entry name" value="CAP_dom"/>
</dbReference>
<organism evidence="3 4">
    <name type="scientific">Romanomermis culicivorax</name>
    <name type="common">Nematode worm</name>
    <dbReference type="NCBI Taxonomy" id="13658"/>
    <lineage>
        <taxon>Eukaryota</taxon>
        <taxon>Metazoa</taxon>
        <taxon>Ecdysozoa</taxon>
        <taxon>Nematoda</taxon>
        <taxon>Enoplea</taxon>
        <taxon>Dorylaimia</taxon>
        <taxon>Mermithida</taxon>
        <taxon>Mermithoidea</taxon>
        <taxon>Mermithidae</taxon>
        <taxon>Romanomermis</taxon>
    </lineage>
</organism>
<name>A0A915INN4_ROMCU</name>
<evidence type="ECO:0000313" key="3">
    <source>
        <dbReference type="Proteomes" id="UP000887565"/>
    </source>
</evidence>
<dbReference type="InterPro" id="IPR035940">
    <property type="entry name" value="CAP_sf"/>
</dbReference>
<feature type="domain" description="SCP" evidence="2">
    <location>
        <begin position="38"/>
        <end position="196"/>
    </location>
</feature>
<dbReference type="Pfam" id="PF00188">
    <property type="entry name" value="CAP"/>
    <property type="match status" value="1"/>
</dbReference>
<proteinExistence type="predicted"/>
<dbReference type="AlphaFoldDB" id="A0A915INN4"/>
<dbReference type="InterPro" id="IPR018244">
    <property type="entry name" value="Allrgn_V5/Tpx1_CS"/>
</dbReference>
<evidence type="ECO:0000313" key="4">
    <source>
        <dbReference type="WBParaSite" id="nRc.2.0.1.t15410-RA"/>
    </source>
</evidence>
<dbReference type="SUPFAM" id="SSF55797">
    <property type="entry name" value="PR-1-like"/>
    <property type="match status" value="1"/>
</dbReference>
<reference evidence="4" key="1">
    <citation type="submission" date="2022-11" db="UniProtKB">
        <authorList>
            <consortium name="WormBaseParasite"/>
        </authorList>
    </citation>
    <scope>IDENTIFICATION</scope>
</reference>
<feature type="chain" id="PRO_5036951569" evidence="1">
    <location>
        <begin position="25"/>
        <end position="268"/>
    </location>
</feature>
<dbReference type="GO" id="GO:0005576">
    <property type="term" value="C:extracellular region"/>
    <property type="evidence" value="ECO:0007669"/>
    <property type="project" value="InterPro"/>
</dbReference>
<evidence type="ECO:0000256" key="1">
    <source>
        <dbReference type="SAM" id="SignalP"/>
    </source>
</evidence>
<dbReference type="SMART" id="SM00198">
    <property type="entry name" value="SCP"/>
    <property type="match status" value="1"/>
</dbReference>
<feature type="signal peptide" evidence="1">
    <location>
        <begin position="1"/>
        <end position="24"/>
    </location>
</feature>
<dbReference type="Proteomes" id="UP000887565">
    <property type="component" value="Unplaced"/>
</dbReference>